<reference evidence="2 3" key="1">
    <citation type="journal article" date="2022" name="Nat. Ecol. Evol.">
        <title>A masculinizing supergene underlies an exaggerated male reproductive morph in a spider.</title>
        <authorList>
            <person name="Hendrickx F."/>
            <person name="De Corte Z."/>
            <person name="Sonet G."/>
            <person name="Van Belleghem S.M."/>
            <person name="Kostlbacher S."/>
            <person name="Vangestel C."/>
        </authorList>
    </citation>
    <scope>NUCLEOTIDE SEQUENCE [LARGE SCALE GENOMIC DNA]</scope>
    <source>
        <strain evidence="2">W744_W776</strain>
    </source>
</reference>
<keyword evidence="3" id="KW-1185">Reference proteome</keyword>
<dbReference type="Proteomes" id="UP000827092">
    <property type="component" value="Unassembled WGS sequence"/>
</dbReference>
<dbReference type="AlphaFoldDB" id="A0AAV6TUX6"/>
<evidence type="ECO:0000256" key="1">
    <source>
        <dbReference type="SAM" id="MobiDB-lite"/>
    </source>
</evidence>
<feature type="compositionally biased region" description="Acidic residues" evidence="1">
    <location>
        <begin position="111"/>
        <end position="120"/>
    </location>
</feature>
<comment type="caution">
    <text evidence="2">The sequence shown here is derived from an EMBL/GenBank/DDBJ whole genome shotgun (WGS) entry which is preliminary data.</text>
</comment>
<protein>
    <recommendedName>
        <fullName evidence="4">Glutamate-rich protein 2</fullName>
    </recommendedName>
</protein>
<sequence length="161" mass="18415">MCEAISDNNNMDCDYFKLTLEEEIDTKDSHTAIHQKSISDEEMNLNDNHYNEDEPYSAPMEVLSEFLSTLMARNYKSALYYCKLILLYEPNNEIVKCFYPVIKEKMQLDNYDSDENDTSNDESSSSKSGSSTEYFSSTSVGTENMSSSSSLYSEDEDSSFE</sequence>
<evidence type="ECO:0008006" key="4">
    <source>
        <dbReference type="Google" id="ProtNLM"/>
    </source>
</evidence>
<accession>A0AAV6TUX6</accession>
<feature type="compositionally biased region" description="Low complexity" evidence="1">
    <location>
        <begin position="121"/>
        <end position="139"/>
    </location>
</feature>
<evidence type="ECO:0000313" key="3">
    <source>
        <dbReference type="Proteomes" id="UP000827092"/>
    </source>
</evidence>
<organism evidence="2 3">
    <name type="scientific">Oedothorax gibbosus</name>
    <dbReference type="NCBI Taxonomy" id="931172"/>
    <lineage>
        <taxon>Eukaryota</taxon>
        <taxon>Metazoa</taxon>
        <taxon>Ecdysozoa</taxon>
        <taxon>Arthropoda</taxon>
        <taxon>Chelicerata</taxon>
        <taxon>Arachnida</taxon>
        <taxon>Araneae</taxon>
        <taxon>Araneomorphae</taxon>
        <taxon>Entelegynae</taxon>
        <taxon>Araneoidea</taxon>
        <taxon>Linyphiidae</taxon>
        <taxon>Erigoninae</taxon>
        <taxon>Oedothorax</taxon>
    </lineage>
</organism>
<name>A0AAV6TUX6_9ARAC</name>
<gene>
    <name evidence="2" type="ORF">JTE90_003083</name>
</gene>
<proteinExistence type="predicted"/>
<evidence type="ECO:0000313" key="2">
    <source>
        <dbReference type="EMBL" id="KAG8175860.1"/>
    </source>
</evidence>
<dbReference type="InterPro" id="IPR026703">
    <property type="entry name" value="ERICH2"/>
</dbReference>
<feature type="region of interest" description="Disordered" evidence="1">
    <location>
        <begin position="111"/>
        <end position="161"/>
    </location>
</feature>
<dbReference type="EMBL" id="JAFNEN010000947">
    <property type="protein sequence ID" value="KAG8175860.1"/>
    <property type="molecule type" value="Genomic_DNA"/>
</dbReference>
<dbReference type="PANTHER" id="PTHR21520">
    <property type="entry name" value="GLUTAMATE-RICH PROTEIN 2"/>
    <property type="match status" value="1"/>
</dbReference>
<dbReference type="PANTHER" id="PTHR21520:SF2">
    <property type="entry name" value="GLUTAMATE-RICH PROTEIN 2"/>
    <property type="match status" value="1"/>
</dbReference>